<sequence>KTTLFRGTTIATRILSVFAKLSCLDYVRITLQPVMEAINALPEEQLTWELDPHKLNSAEEIMTNKKNVVYATEIFLNAICSSVDNAPRVFREELSLISKAVSERFPEAKSSAVGGFVFLRLFGPAILTPEHAGFAKQALPKSPNARKILLQATRVMQNLANNVLFGSKETHMIVLNDFLTSNIYQVTNFLRAISTLPDDDKNELKGGVRMEQAGYVKLHKYLSDNLERMSRDLTGRKIMRGIPNDTQALLGRKKTLDRLSTLLAQLGRPSDAPDSELVYARNYALTNNNHYYSEFMRRNGHRDLSEISTRDFFYLGGTSKGGRPVFYLICRNLDADTEDFEMLVYYMLRVMEPHLNNPFELLFDVTEFSSTRAIPIHWITQFFQLVFSEMNDYLVSLHLYNTNTYLQRYVRKLPRVIINKLVKRTNFSNSLAELSEFISLTEIRLPKDTIDLEKEVSVTIYPVTRITHLKSSLSVTVKIGPEHMQVITMKKQEILYNLNSILRDVYHISDLEDMIALPSAKPENGGELSIKYDRGKSTMVLSSAKRDLILAHLRHNKQRYETSKPTTINERAIRPNDVPGRLLNMALLNVGSENPQLRLAAYNLLYSLSLSFRFDIGNQLLNAKDLCIPSNSSDFIVSISESLAQSEIHLTLEFLNEAFVGFQKSNESMRQLCLDYMVPWLKNLAVFLRHSPDDHKRNMAKTRDVIRLLIDLTVKRVELYKHIQTRVWKTLAQSDDIINLIIDCFVQYSVENGVGSIQAEIIADTLVTMSSVAIRGKVISRMRRVIERTSVQPCRHLVEHQSWNEIAVILRFILMLSFNNTGPVMPYIPEIFHIVSVLVVTGPTLIRTSVHELVVNTIHTLCTMGIPLIDENIKKLRFILNDVCDSKNRVSFGLTKQHANAFTITKETTTDFADSVDLASLQNIIRLLLDALNFGAPTIDIANMWRARWMGLVTSTAFYFNPAIQPRSFVTLGCLAQDEVDDDLIYQILVALKGALAIFNETDSSLIVSIMMCLSNIIENLPSDSRYLLHLFWLAISLVQIGHPTTFPAAVKFLQSVLRALDSRKVFAYRSIGEVLLEARADLGDIIVELDEACGVNFENYFSFGVAVILLKGLKQCDNKDIVFQCLTSFLEIDCKRSVEQGIIEAPTLGYLAGLLPFAAKDDTLRELLRLAGINDVDLDGIDFGASNAGLFDILEIPDNSTALLLISLLVTLLNASENEAERLFLYNLLADAATSVPEVFALVYESLLPKMNQMVVNSQNQDVIEAVKNILVTACSEQAFHSANQANIKRTQKWGLENLKFSSLGDPTFGAIKTNMARNAKLASKLLGTITDQR</sequence>
<keyword evidence="2" id="KW-0597">Phosphoprotein</keyword>
<dbReference type="Gene3D" id="2.30.29.30">
    <property type="entry name" value="Pleckstrin-homology domain (PH domain)/Phosphotyrosine-binding domain (PTB)"/>
    <property type="match status" value="1"/>
</dbReference>
<keyword evidence="1" id="KW-0343">GTPase activation</keyword>
<feature type="non-terminal residue" evidence="4">
    <location>
        <position position="1"/>
    </location>
</feature>
<proteinExistence type="predicted"/>
<dbReference type="CDD" id="cd00170">
    <property type="entry name" value="SEC14"/>
    <property type="match status" value="1"/>
</dbReference>
<dbReference type="Gene3D" id="1.10.506.10">
    <property type="entry name" value="GTPase Activation - p120gap, domain 1"/>
    <property type="match status" value="1"/>
</dbReference>
<accession>A0A8H7UUA0</accession>
<dbReference type="InterPro" id="IPR001251">
    <property type="entry name" value="CRAL-TRIO_dom"/>
</dbReference>
<evidence type="ECO:0000259" key="3">
    <source>
        <dbReference type="PROSITE" id="PS50018"/>
    </source>
</evidence>
<organism evidence="4 5">
    <name type="scientific">Mucor saturninus</name>
    <dbReference type="NCBI Taxonomy" id="64648"/>
    <lineage>
        <taxon>Eukaryota</taxon>
        <taxon>Fungi</taxon>
        <taxon>Fungi incertae sedis</taxon>
        <taxon>Mucoromycota</taxon>
        <taxon>Mucoromycotina</taxon>
        <taxon>Mucoromycetes</taxon>
        <taxon>Mucorales</taxon>
        <taxon>Mucorineae</taxon>
        <taxon>Mucoraceae</taxon>
        <taxon>Mucor</taxon>
    </lineage>
</organism>
<comment type="caution">
    <text evidence="4">The sequence shown here is derived from an EMBL/GenBank/DDBJ whole genome shotgun (WGS) entry which is preliminary data.</text>
</comment>
<dbReference type="InterPro" id="IPR023152">
    <property type="entry name" value="RasGAP_CS"/>
</dbReference>
<dbReference type="SUPFAM" id="SSF48350">
    <property type="entry name" value="GTPase activation domain, GAP"/>
    <property type="match status" value="1"/>
</dbReference>
<dbReference type="PROSITE" id="PS00509">
    <property type="entry name" value="RAS_GTPASE_ACTIV_1"/>
    <property type="match status" value="1"/>
</dbReference>
<dbReference type="PROSITE" id="PS50018">
    <property type="entry name" value="RAS_GTPASE_ACTIV_2"/>
    <property type="match status" value="1"/>
</dbReference>
<name>A0A8H7UUA0_9FUNG</name>
<dbReference type="InterPro" id="IPR039360">
    <property type="entry name" value="Ras_GTPase"/>
</dbReference>
<evidence type="ECO:0000256" key="1">
    <source>
        <dbReference type="ARBA" id="ARBA00022468"/>
    </source>
</evidence>
<dbReference type="PANTHER" id="PTHR10194:SF142">
    <property type="entry name" value="NEUROFIBROMIN"/>
    <property type="match status" value="1"/>
</dbReference>
<evidence type="ECO:0000256" key="2">
    <source>
        <dbReference type="ARBA" id="ARBA00022553"/>
    </source>
</evidence>
<feature type="domain" description="Ras-GAP" evidence="3">
    <location>
        <begin position="1"/>
        <end position="161"/>
    </location>
</feature>
<protein>
    <recommendedName>
        <fullName evidence="3">Ras-GAP domain-containing protein</fullName>
    </recommendedName>
</protein>
<dbReference type="InterPro" id="IPR008936">
    <property type="entry name" value="Rho_GTPase_activation_prot"/>
</dbReference>
<dbReference type="OrthoDB" id="28245at2759"/>
<dbReference type="SMART" id="SM00323">
    <property type="entry name" value="RasGAP"/>
    <property type="match status" value="1"/>
</dbReference>
<keyword evidence="5" id="KW-1185">Reference proteome</keyword>
<dbReference type="InterPro" id="IPR011993">
    <property type="entry name" value="PH-like_dom_sf"/>
</dbReference>
<dbReference type="PANTHER" id="PTHR10194">
    <property type="entry name" value="RAS GTPASE-ACTIVATING PROTEINS"/>
    <property type="match status" value="1"/>
</dbReference>
<dbReference type="Proteomes" id="UP000603453">
    <property type="component" value="Unassembled WGS sequence"/>
</dbReference>
<gene>
    <name evidence="4" type="ORF">INT47_000244</name>
</gene>
<reference evidence="4" key="1">
    <citation type="submission" date="2020-12" db="EMBL/GenBank/DDBJ databases">
        <title>Metabolic potential, ecology and presence of endohyphal bacteria is reflected in genomic diversity of Mucoromycotina.</title>
        <authorList>
            <person name="Muszewska A."/>
            <person name="Okrasinska A."/>
            <person name="Steczkiewicz K."/>
            <person name="Drgas O."/>
            <person name="Orlowska M."/>
            <person name="Perlinska-Lenart U."/>
            <person name="Aleksandrzak-Piekarczyk T."/>
            <person name="Szatraj K."/>
            <person name="Zielenkiewicz U."/>
            <person name="Pilsyk S."/>
            <person name="Malc E."/>
            <person name="Mieczkowski P."/>
            <person name="Kruszewska J.S."/>
            <person name="Biernat P."/>
            <person name="Pawlowska J."/>
        </authorList>
    </citation>
    <scope>NUCLEOTIDE SEQUENCE</scope>
    <source>
        <strain evidence="4">WA0000017839</strain>
    </source>
</reference>
<evidence type="ECO:0000313" key="4">
    <source>
        <dbReference type="EMBL" id="KAG2194317.1"/>
    </source>
</evidence>
<dbReference type="EMBL" id="JAEPRD010000199">
    <property type="protein sequence ID" value="KAG2194317.1"/>
    <property type="molecule type" value="Genomic_DNA"/>
</dbReference>
<dbReference type="InterPro" id="IPR001936">
    <property type="entry name" value="RasGAP_dom"/>
</dbReference>
<dbReference type="SUPFAM" id="SSF52087">
    <property type="entry name" value="CRAL/TRIO domain"/>
    <property type="match status" value="1"/>
</dbReference>
<dbReference type="Pfam" id="PF13716">
    <property type="entry name" value="CRAL_TRIO_2"/>
    <property type="match status" value="1"/>
</dbReference>
<dbReference type="Gene3D" id="3.40.525.10">
    <property type="entry name" value="CRAL-TRIO lipid binding domain"/>
    <property type="match status" value="1"/>
</dbReference>
<dbReference type="InterPro" id="IPR036865">
    <property type="entry name" value="CRAL-TRIO_dom_sf"/>
</dbReference>
<dbReference type="Pfam" id="PF00616">
    <property type="entry name" value="RasGAP"/>
    <property type="match status" value="1"/>
</dbReference>
<dbReference type="GO" id="GO:0005096">
    <property type="term" value="F:GTPase activator activity"/>
    <property type="evidence" value="ECO:0007669"/>
    <property type="project" value="UniProtKB-KW"/>
</dbReference>
<dbReference type="SUPFAM" id="SSF48371">
    <property type="entry name" value="ARM repeat"/>
    <property type="match status" value="1"/>
</dbReference>
<evidence type="ECO:0000313" key="5">
    <source>
        <dbReference type="Proteomes" id="UP000603453"/>
    </source>
</evidence>
<dbReference type="InterPro" id="IPR016024">
    <property type="entry name" value="ARM-type_fold"/>
</dbReference>